<feature type="active site" description="Charge relay system" evidence="5">
    <location>
        <position position="93"/>
    </location>
</feature>
<evidence type="ECO:0000256" key="4">
    <source>
        <dbReference type="ARBA" id="ARBA00022825"/>
    </source>
</evidence>
<dbReference type="InterPro" id="IPR022398">
    <property type="entry name" value="Peptidase_S8_His-AS"/>
</dbReference>
<keyword evidence="4 5" id="KW-0720">Serine protease</keyword>
<evidence type="ECO:0000256" key="3">
    <source>
        <dbReference type="ARBA" id="ARBA00022801"/>
    </source>
</evidence>
<dbReference type="InterPro" id="IPR051048">
    <property type="entry name" value="Peptidase_S8/S53_subtilisin"/>
</dbReference>
<dbReference type="PROSITE" id="PS00137">
    <property type="entry name" value="SUBTILASE_HIS"/>
    <property type="match status" value="1"/>
</dbReference>
<evidence type="ECO:0000256" key="7">
    <source>
        <dbReference type="SAM" id="MobiDB-lite"/>
    </source>
</evidence>
<evidence type="ECO:0000256" key="1">
    <source>
        <dbReference type="ARBA" id="ARBA00011073"/>
    </source>
</evidence>
<keyword evidence="9" id="KW-0732">Signal</keyword>
<evidence type="ECO:0000256" key="2">
    <source>
        <dbReference type="ARBA" id="ARBA00022670"/>
    </source>
</evidence>
<dbReference type="PANTHER" id="PTHR43399">
    <property type="entry name" value="SUBTILISIN-RELATED"/>
    <property type="match status" value="1"/>
</dbReference>
<feature type="active site" description="Charge relay system" evidence="5">
    <location>
        <position position="308"/>
    </location>
</feature>
<dbReference type="InterPro" id="IPR023827">
    <property type="entry name" value="Peptidase_S8_Asp-AS"/>
</dbReference>
<dbReference type="InterPro" id="IPR015500">
    <property type="entry name" value="Peptidase_S8_subtilisin-rel"/>
</dbReference>
<evidence type="ECO:0000259" key="10">
    <source>
        <dbReference type="Pfam" id="PF00082"/>
    </source>
</evidence>
<proteinExistence type="inferred from homology"/>
<evidence type="ECO:0000256" key="8">
    <source>
        <dbReference type="SAM" id="Phobius"/>
    </source>
</evidence>
<dbReference type="Gene3D" id="3.40.50.200">
    <property type="entry name" value="Peptidase S8/S53 domain"/>
    <property type="match status" value="1"/>
</dbReference>
<comment type="similarity">
    <text evidence="1 5 6">Belongs to the peptidase S8 family.</text>
</comment>
<keyword evidence="3 5" id="KW-0378">Hydrolase</keyword>
<dbReference type="PROSITE" id="PS00136">
    <property type="entry name" value="SUBTILASE_ASP"/>
    <property type="match status" value="1"/>
</dbReference>
<dbReference type="Proteomes" id="UP001500187">
    <property type="component" value="Unassembled WGS sequence"/>
</dbReference>
<feature type="compositionally biased region" description="Polar residues" evidence="7">
    <location>
        <begin position="31"/>
        <end position="44"/>
    </location>
</feature>
<sequence>MARFSLRQVLALVASALLMTTGFGAAHATEPSASPSGGTSSRAPSPSHLPSVPTIDTPRGDSIRARQYWLMQYGFADLWKEATGQGVTVAVIDTGVDGNHQDLKGNVIDGFDASGNGSGQGWKGLGVEPEHGTLVASVIAGHGHSDGGTPANPGEPGDGPAGMIGVAPEATILPISLELGTVGSSTKSVDEQIPAAVRYAVDAGADIINLSVGSDSTSWPESWDSAFTYAEEKGVIIIASAGNRGAGLTQVGAPATMPGVLTVGGVDKSKKDSWSSSSQGISIAVSAPSESMVGAIPNNKYATWSGTSAAAPTVSGLAALIMEKYPDLTGNQVIERIISSTDDAGESGRDAFYGFGVINPQRALDPDTPDSAESNPLGSMKEWVSVHRKHTGTASPTSSPTAAPVHEEGETIEAVAAPQPVRPAEDSGILPFIVLTAFGFWIVVITAGSLRRLDSLTRRASRR</sequence>
<evidence type="ECO:0000313" key="12">
    <source>
        <dbReference type="Proteomes" id="UP001500187"/>
    </source>
</evidence>
<feature type="region of interest" description="Disordered" evidence="7">
    <location>
        <begin position="141"/>
        <end position="160"/>
    </location>
</feature>
<feature type="active site" description="Charge relay system" evidence="5">
    <location>
        <position position="131"/>
    </location>
</feature>
<organism evidence="11 12">
    <name type="scientific">Rothia endophytica</name>
    <dbReference type="NCBI Taxonomy" id="1324766"/>
    <lineage>
        <taxon>Bacteria</taxon>
        <taxon>Bacillati</taxon>
        <taxon>Actinomycetota</taxon>
        <taxon>Actinomycetes</taxon>
        <taxon>Micrococcales</taxon>
        <taxon>Micrococcaceae</taxon>
        <taxon>Rothia</taxon>
    </lineage>
</organism>
<dbReference type="InterPro" id="IPR023828">
    <property type="entry name" value="Peptidase_S8_Ser-AS"/>
</dbReference>
<dbReference type="InterPro" id="IPR036852">
    <property type="entry name" value="Peptidase_S8/S53_dom_sf"/>
</dbReference>
<dbReference type="PANTHER" id="PTHR43399:SF4">
    <property type="entry name" value="CELL WALL-ASSOCIATED PROTEASE"/>
    <property type="match status" value="1"/>
</dbReference>
<evidence type="ECO:0000256" key="9">
    <source>
        <dbReference type="SAM" id="SignalP"/>
    </source>
</evidence>
<feature type="domain" description="Peptidase S8/S53" evidence="10">
    <location>
        <begin position="84"/>
        <end position="356"/>
    </location>
</feature>
<evidence type="ECO:0000313" key="11">
    <source>
        <dbReference type="EMBL" id="GAA4797098.1"/>
    </source>
</evidence>
<evidence type="ECO:0000256" key="5">
    <source>
        <dbReference type="PROSITE-ProRule" id="PRU01240"/>
    </source>
</evidence>
<protein>
    <recommendedName>
        <fullName evidence="10">Peptidase S8/S53 domain-containing protein</fullName>
    </recommendedName>
</protein>
<dbReference type="SUPFAM" id="SSF52743">
    <property type="entry name" value="Subtilisin-like"/>
    <property type="match status" value="1"/>
</dbReference>
<keyword evidence="2 5" id="KW-0645">Protease</keyword>
<keyword evidence="8" id="KW-1133">Transmembrane helix</keyword>
<dbReference type="RefSeq" id="WP_345446260.1">
    <property type="nucleotide sequence ID" value="NZ_BAABKP010000002.1"/>
</dbReference>
<comment type="caution">
    <text evidence="11">The sequence shown here is derived from an EMBL/GenBank/DDBJ whole genome shotgun (WGS) entry which is preliminary data.</text>
</comment>
<feature type="region of interest" description="Disordered" evidence="7">
    <location>
        <begin position="27"/>
        <end position="59"/>
    </location>
</feature>
<feature type="transmembrane region" description="Helical" evidence="8">
    <location>
        <begin position="429"/>
        <end position="450"/>
    </location>
</feature>
<gene>
    <name evidence="11" type="ORF">GCM10023352_15840</name>
</gene>
<keyword evidence="8" id="KW-0812">Transmembrane</keyword>
<name>A0ABP9BKW5_9MICC</name>
<dbReference type="EMBL" id="BAABKP010000002">
    <property type="protein sequence ID" value="GAA4797098.1"/>
    <property type="molecule type" value="Genomic_DNA"/>
</dbReference>
<reference evidence="12" key="1">
    <citation type="journal article" date="2019" name="Int. J. Syst. Evol. Microbiol.">
        <title>The Global Catalogue of Microorganisms (GCM) 10K type strain sequencing project: providing services to taxonomists for standard genome sequencing and annotation.</title>
        <authorList>
            <consortium name="The Broad Institute Genomics Platform"/>
            <consortium name="The Broad Institute Genome Sequencing Center for Infectious Disease"/>
            <person name="Wu L."/>
            <person name="Ma J."/>
        </authorList>
    </citation>
    <scope>NUCLEOTIDE SEQUENCE [LARGE SCALE GENOMIC DNA]</scope>
    <source>
        <strain evidence="12">JCM 18541</strain>
    </source>
</reference>
<evidence type="ECO:0000256" key="6">
    <source>
        <dbReference type="RuleBase" id="RU003355"/>
    </source>
</evidence>
<keyword evidence="8" id="KW-0472">Membrane</keyword>
<feature type="signal peptide" evidence="9">
    <location>
        <begin position="1"/>
        <end position="28"/>
    </location>
</feature>
<dbReference type="PROSITE" id="PS00138">
    <property type="entry name" value="SUBTILASE_SER"/>
    <property type="match status" value="1"/>
</dbReference>
<dbReference type="InterPro" id="IPR000209">
    <property type="entry name" value="Peptidase_S8/S53_dom"/>
</dbReference>
<dbReference type="PROSITE" id="PS51892">
    <property type="entry name" value="SUBTILASE"/>
    <property type="match status" value="1"/>
</dbReference>
<dbReference type="PRINTS" id="PR00723">
    <property type="entry name" value="SUBTILISIN"/>
</dbReference>
<accession>A0ABP9BKW5</accession>
<feature type="chain" id="PRO_5047358567" description="Peptidase S8/S53 domain-containing protein" evidence="9">
    <location>
        <begin position="29"/>
        <end position="463"/>
    </location>
</feature>
<keyword evidence="12" id="KW-1185">Reference proteome</keyword>
<dbReference type="Pfam" id="PF00082">
    <property type="entry name" value="Peptidase_S8"/>
    <property type="match status" value="1"/>
</dbReference>